<comment type="caution">
    <text evidence="9">The sequence shown here is derived from an EMBL/GenBank/DDBJ whole genome shotgun (WGS) entry which is preliminary data.</text>
</comment>
<organism evidence="9 10">
    <name type="scientific">Dietzia aurantiaca</name>
    <dbReference type="NCBI Taxonomy" id="983873"/>
    <lineage>
        <taxon>Bacteria</taxon>
        <taxon>Bacillati</taxon>
        <taxon>Actinomycetota</taxon>
        <taxon>Actinomycetes</taxon>
        <taxon>Mycobacteriales</taxon>
        <taxon>Dietziaceae</taxon>
        <taxon>Dietzia</taxon>
    </lineage>
</organism>
<protein>
    <submittedName>
        <fullName evidence="9">Phosphatase PAP2 family protein</fullName>
    </submittedName>
</protein>
<gene>
    <name evidence="9" type="ORF">ACFO7U_06815</name>
</gene>
<evidence type="ECO:0000259" key="8">
    <source>
        <dbReference type="SMART" id="SM00014"/>
    </source>
</evidence>
<reference evidence="10" key="1">
    <citation type="journal article" date="2019" name="Int. J. Syst. Evol. Microbiol.">
        <title>The Global Catalogue of Microorganisms (GCM) 10K type strain sequencing project: providing services to taxonomists for standard genome sequencing and annotation.</title>
        <authorList>
            <consortium name="The Broad Institute Genomics Platform"/>
            <consortium name="The Broad Institute Genome Sequencing Center for Infectious Disease"/>
            <person name="Wu L."/>
            <person name="Ma J."/>
        </authorList>
    </citation>
    <scope>NUCLEOTIDE SEQUENCE [LARGE SCALE GENOMIC DNA]</scope>
    <source>
        <strain evidence="10">JCM 11882</strain>
    </source>
</reference>
<evidence type="ECO:0000313" key="9">
    <source>
        <dbReference type="EMBL" id="MFC4754485.1"/>
    </source>
</evidence>
<dbReference type="SMART" id="SM00014">
    <property type="entry name" value="acidPPc"/>
    <property type="match status" value="1"/>
</dbReference>
<evidence type="ECO:0000313" key="10">
    <source>
        <dbReference type="Proteomes" id="UP001595836"/>
    </source>
</evidence>
<evidence type="ECO:0000256" key="2">
    <source>
        <dbReference type="ARBA" id="ARBA00022475"/>
    </source>
</evidence>
<comment type="subcellular location">
    <subcellularLocation>
        <location evidence="1">Cell membrane</location>
        <topology evidence="1">Multi-pass membrane protein</topology>
    </subcellularLocation>
</comment>
<dbReference type="Proteomes" id="UP001595836">
    <property type="component" value="Unassembled WGS sequence"/>
</dbReference>
<keyword evidence="6" id="KW-0472">Membrane</keyword>
<dbReference type="Gene3D" id="1.20.144.10">
    <property type="entry name" value="Phosphatidic acid phosphatase type 2/haloperoxidase"/>
    <property type="match status" value="1"/>
</dbReference>
<dbReference type="PANTHER" id="PTHR14969">
    <property type="entry name" value="SPHINGOSINE-1-PHOSPHATE PHOSPHOHYDROLASE"/>
    <property type="match status" value="1"/>
</dbReference>
<feature type="region of interest" description="Disordered" evidence="7">
    <location>
        <begin position="1"/>
        <end position="26"/>
    </location>
</feature>
<name>A0ABV9PQF4_9ACTN</name>
<dbReference type="InterPro" id="IPR036938">
    <property type="entry name" value="PAP2/HPO_sf"/>
</dbReference>
<keyword evidence="10" id="KW-1185">Reference proteome</keyword>
<evidence type="ECO:0000256" key="1">
    <source>
        <dbReference type="ARBA" id="ARBA00004651"/>
    </source>
</evidence>
<keyword evidence="2" id="KW-1003">Cell membrane</keyword>
<dbReference type="Pfam" id="PF01569">
    <property type="entry name" value="PAP2"/>
    <property type="match status" value="1"/>
</dbReference>
<accession>A0ABV9PQF4</accession>
<evidence type="ECO:0000256" key="4">
    <source>
        <dbReference type="ARBA" id="ARBA00022801"/>
    </source>
</evidence>
<keyword evidence="3" id="KW-0812">Transmembrane</keyword>
<evidence type="ECO:0000256" key="3">
    <source>
        <dbReference type="ARBA" id="ARBA00022692"/>
    </source>
</evidence>
<evidence type="ECO:0000256" key="6">
    <source>
        <dbReference type="ARBA" id="ARBA00023136"/>
    </source>
</evidence>
<dbReference type="SUPFAM" id="SSF48317">
    <property type="entry name" value="Acid phosphatase/Vanadium-dependent haloperoxidase"/>
    <property type="match status" value="1"/>
</dbReference>
<sequence length="221" mass="22212">MSSTPDPATPATAGASAGHGATPTVGIPVPTGEVRLLSGIQRRLLAVPGSRGVAVTLSHVGEHALGWMAIAGAGMVLDPARRGRWAMVGVGTFGAHATSVVLKRVVRRKRPDHPSVAVGVGTPSKLSFPSSHATSTTAFALLAGSVSGVPIAPALVPVMLASRLLLGVHYPSDVLAGATVGAGCAALTRAVWPTAAVQRVLPEALREAEAGPGTTENPEEN</sequence>
<evidence type="ECO:0000256" key="7">
    <source>
        <dbReference type="SAM" id="MobiDB-lite"/>
    </source>
</evidence>
<feature type="compositionally biased region" description="Low complexity" evidence="7">
    <location>
        <begin position="1"/>
        <end position="24"/>
    </location>
</feature>
<proteinExistence type="predicted"/>
<keyword evidence="5" id="KW-1133">Transmembrane helix</keyword>
<dbReference type="InterPro" id="IPR000326">
    <property type="entry name" value="PAP2/HPO"/>
</dbReference>
<dbReference type="RefSeq" id="WP_380059572.1">
    <property type="nucleotide sequence ID" value="NZ_BAABCD010000019.1"/>
</dbReference>
<dbReference type="PANTHER" id="PTHR14969:SF62">
    <property type="entry name" value="DECAPRENYLPHOSPHORYL-5-PHOSPHORIBOSE PHOSPHATASE RV3807C-RELATED"/>
    <property type="match status" value="1"/>
</dbReference>
<keyword evidence="4" id="KW-0378">Hydrolase</keyword>
<feature type="domain" description="Phosphatidic acid phosphatase type 2/haloperoxidase" evidence="8">
    <location>
        <begin position="85"/>
        <end position="189"/>
    </location>
</feature>
<evidence type="ECO:0000256" key="5">
    <source>
        <dbReference type="ARBA" id="ARBA00022989"/>
    </source>
</evidence>
<dbReference type="EMBL" id="JBHSHP010000018">
    <property type="protein sequence ID" value="MFC4754485.1"/>
    <property type="molecule type" value="Genomic_DNA"/>
</dbReference>